<gene>
    <name evidence="1" type="ORF">JQC93_01845</name>
</gene>
<organism evidence="1 2">
    <name type="scientific">Vibrio ulleungensis</name>
    <dbReference type="NCBI Taxonomy" id="2807619"/>
    <lineage>
        <taxon>Bacteria</taxon>
        <taxon>Pseudomonadati</taxon>
        <taxon>Pseudomonadota</taxon>
        <taxon>Gammaproteobacteria</taxon>
        <taxon>Vibrionales</taxon>
        <taxon>Vibrionaceae</taxon>
        <taxon>Vibrio</taxon>
    </lineage>
</organism>
<comment type="caution">
    <text evidence="1">The sequence shown here is derived from an EMBL/GenBank/DDBJ whole genome shotgun (WGS) entry which is preliminary data.</text>
</comment>
<protein>
    <submittedName>
        <fullName evidence="1">Uncharacterized protein</fullName>
    </submittedName>
</protein>
<proteinExistence type="predicted"/>
<keyword evidence="2" id="KW-1185">Reference proteome</keyword>
<name>A0ABS2HC07_9VIBR</name>
<evidence type="ECO:0000313" key="2">
    <source>
        <dbReference type="Proteomes" id="UP000809621"/>
    </source>
</evidence>
<dbReference type="RefSeq" id="WP_205156761.1">
    <property type="nucleotide sequence ID" value="NZ_JAFEUM010000001.1"/>
</dbReference>
<dbReference type="EMBL" id="JAFEUM010000001">
    <property type="protein sequence ID" value="MBM7035135.1"/>
    <property type="molecule type" value="Genomic_DNA"/>
</dbReference>
<sequence length="158" mass="17611">MSCSLDAMQVDLLVPETDVVLTIEFEPGTTHFPYEDEWVRGNVSVHSKDCVMLYTDSNHSVAIFPFIVTTQGSGVFHYLAFGATQQQPLEGQWLGDRIEINQITLQESPLIGFTATVLLLDRAEEQSFSEPVTLPKEKVFSFNSQEIAKSQLQPGSNN</sequence>
<reference evidence="1 2" key="1">
    <citation type="submission" date="2021-02" db="EMBL/GenBank/DDBJ databases">
        <authorList>
            <person name="Park J.-S."/>
        </authorList>
    </citation>
    <scope>NUCLEOTIDE SEQUENCE [LARGE SCALE GENOMIC DNA]</scope>
    <source>
        <strain evidence="1 2">188UL20-2</strain>
    </source>
</reference>
<accession>A0ABS2HC07</accession>
<dbReference type="Proteomes" id="UP000809621">
    <property type="component" value="Unassembled WGS sequence"/>
</dbReference>
<evidence type="ECO:0000313" key="1">
    <source>
        <dbReference type="EMBL" id="MBM7035135.1"/>
    </source>
</evidence>